<reference evidence="1 2" key="1">
    <citation type="submission" date="2023-02" db="EMBL/GenBank/DDBJ databases">
        <title>Genome sequence of Lentisphaera profundi SAORIC-696.</title>
        <authorList>
            <person name="Kim e."/>
            <person name="Cho J.-C."/>
            <person name="Choi A."/>
            <person name="Kang I."/>
        </authorList>
    </citation>
    <scope>NUCLEOTIDE SEQUENCE [LARGE SCALE GENOMIC DNA]</scope>
    <source>
        <strain evidence="1 2">SAORIC-696</strain>
    </source>
</reference>
<dbReference type="EMBL" id="CP117812">
    <property type="protein sequence ID" value="WDE98428.1"/>
    <property type="molecule type" value="Genomic_DNA"/>
</dbReference>
<evidence type="ECO:0000313" key="2">
    <source>
        <dbReference type="Proteomes" id="UP001214250"/>
    </source>
</evidence>
<sequence>MRFKPFFVKRHRAALSFPKHGKRQPRKKRLIFKLGKLKAKRLKSLDSSMKKKFSALIIICTLVSLIFPPAFYLCSLSLGICFIAACGKALFYKNEKQYTVTKR</sequence>
<dbReference type="Proteomes" id="UP001214250">
    <property type="component" value="Chromosome 2"/>
</dbReference>
<organism evidence="1 2">
    <name type="scientific">Lentisphaera profundi</name>
    <dbReference type="NCBI Taxonomy" id="1658616"/>
    <lineage>
        <taxon>Bacteria</taxon>
        <taxon>Pseudomonadati</taxon>
        <taxon>Lentisphaerota</taxon>
        <taxon>Lentisphaeria</taxon>
        <taxon>Lentisphaerales</taxon>
        <taxon>Lentisphaeraceae</taxon>
        <taxon>Lentisphaera</taxon>
    </lineage>
</organism>
<gene>
    <name evidence="1" type="ORF">PQO03_21695</name>
</gene>
<accession>A0ABY7W2B4</accession>
<proteinExistence type="predicted"/>
<protein>
    <submittedName>
        <fullName evidence="1">Uncharacterized protein</fullName>
    </submittedName>
</protein>
<evidence type="ECO:0000313" key="1">
    <source>
        <dbReference type="EMBL" id="WDE98428.1"/>
    </source>
</evidence>
<keyword evidence="2" id="KW-1185">Reference proteome</keyword>
<dbReference type="RefSeq" id="WP_274153300.1">
    <property type="nucleotide sequence ID" value="NZ_CP117812.1"/>
</dbReference>
<name>A0ABY7W2B4_9BACT</name>